<evidence type="ECO:0008006" key="3">
    <source>
        <dbReference type="Google" id="ProtNLM"/>
    </source>
</evidence>
<comment type="caution">
    <text evidence="1">The sequence shown here is derived from an EMBL/GenBank/DDBJ whole genome shotgun (WGS) entry which is preliminary data.</text>
</comment>
<sequence>MLYALQDCRHEDVSIADITKNYNIPFRTLWNKMKGHHTKSVGGQTALSAKVEEELVNHLLVCSDYAMSLEKRDVKLIVHQHLWNRGQTVSNFKVVGDDWVSSFIKRYEVLSHRMCQNIKRARVGVNPDEVKKYFDNLNTSLEGVPVDNILNYDETYLTDEPGMKKCLFRRGVKYSERVMNYSKGNISVMFAGSAEGEMLPPCAMEGQKGQESVGAKVGGWTVKTLKIGS</sequence>
<dbReference type="AlphaFoldDB" id="A0AAV4IEK7"/>
<proteinExistence type="predicted"/>
<dbReference type="InterPro" id="IPR009057">
    <property type="entry name" value="Homeodomain-like_sf"/>
</dbReference>
<reference evidence="1 2" key="1">
    <citation type="journal article" date="2021" name="Elife">
        <title>Chloroplast acquisition without the gene transfer in kleptoplastic sea slugs, Plakobranchus ocellatus.</title>
        <authorList>
            <person name="Maeda T."/>
            <person name="Takahashi S."/>
            <person name="Yoshida T."/>
            <person name="Shimamura S."/>
            <person name="Takaki Y."/>
            <person name="Nagai Y."/>
            <person name="Toyoda A."/>
            <person name="Suzuki Y."/>
            <person name="Arimoto A."/>
            <person name="Ishii H."/>
            <person name="Satoh N."/>
            <person name="Nishiyama T."/>
            <person name="Hasebe M."/>
            <person name="Maruyama T."/>
            <person name="Minagawa J."/>
            <person name="Obokata J."/>
            <person name="Shigenobu S."/>
        </authorList>
    </citation>
    <scope>NUCLEOTIDE SEQUENCE [LARGE SCALE GENOMIC DNA]</scope>
</reference>
<name>A0AAV4IEK7_9GAST</name>
<accession>A0AAV4IEK7</accession>
<dbReference type="EMBL" id="BMAT01006339">
    <property type="protein sequence ID" value="GFS10456.1"/>
    <property type="molecule type" value="Genomic_DNA"/>
</dbReference>
<evidence type="ECO:0000313" key="1">
    <source>
        <dbReference type="EMBL" id="GFS10456.1"/>
    </source>
</evidence>
<evidence type="ECO:0000313" key="2">
    <source>
        <dbReference type="Proteomes" id="UP000762676"/>
    </source>
</evidence>
<dbReference type="Proteomes" id="UP000762676">
    <property type="component" value="Unassembled WGS sequence"/>
</dbReference>
<gene>
    <name evidence="1" type="ORF">ElyMa_003061200</name>
</gene>
<dbReference type="SUPFAM" id="SSF46689">
    <property type="entry name" value="Homeodomain-like"/>
    <property type="match status" value="1"/>
</dbReference>
<organism evidence="1 2">
    <name type="scientific">Elysia marginata</name>
    <dbReference type="NCBI Taxonomy" id="1093978"/>
    <lineage>
        <taxon>Eukaryota</taxon>
        <taxon>Metazoa</taxon>
        <taxon>Spiralia</taxon>
        <taxon>Lophotrochozoa</taxon>
        <taxon>Mollusca</taxon>
        <taxon>Gastropoda</taxon>
        <taxon>Heterobranchia</taxon>
        <taxon>Euthyneura</taxon>
        <taxon>Panpulmonata</taxon>
        <taxon>Sacoglossa</taxon>
        <taxon>Placobranchoidea</taxon>
        <taxon>Plakobranchidae</taxon>
        <taxon>Elysia</taxon>
    </lineage>
</organism>
<keyword evidence="2" id="KW-1185">Reference proteome</keyword>
<protein>
    <recommendedName>
        <fullName evidence="3">HTH CENPB-type domain-containing protein</fullName>
    </recommendedName>
</protein>